<keyword evidence="3" id="KW-1185">Reference proteome</keyword>
<keyword evidence="1" id="KW-1133">Transmembrane helix</keyword>
<keyword evidence="1" id="KW-0812">Transmembrane</keyword>
<dbReference type="EMBL" id="WOCE01000018">
    <property type="protein sequence ID" value="KAE9593850.1"/>
    <property type="molecule type" value="Genomic_DNA"/>
</dbReference>
<dbReference type="Proteomes" id="UP000447434">
    <property type="component" value="Chromosome 18"/>
</dbReference>
<comment type="caution">
    <text evidence="2">The sequence shown here is derived from an EMBL/GenBank/DDBJ whole genome shotgun (WGS) entry which is preliminary data.</text>
</comment>
<evidence type="ECO:0000313" key="3">
    <source>
        <dbReference type="Proteomes" id="UP000447434"/>
    </source>
</evidence>
<evidence type="ECO:0000256" key="1">
    <source>
        <dbReference type="SAM" id="Phobius"/>
    </source>
</evidence>
<organism evidence="2 3">
    <name type="scientific">Lupinus albus</name>
    <name type="common">White lupine</name>
    <name type="synonym">Lupinus termis</name>
    <dbReference type="NCBI Taxonomy" id="3870"/>
    <lineage>
        <taxon>Eukaryota</taxon>
        <taxon>Viridiplantae</taxon>
        <taxon>Streptophyta</taxon>
        <taxon>Embryophyta</taxon>
        <taxon>Tracheophyta</taxon>
        <taxon>Spermatophyta</taxon>
        <taxon>Magnoliopsida</taxon>
        <taxon>eudicotyledons</taxon>
        <taxon>Gunneridae</taxon>
        <taxon>Pentapetalae</taxon>
        <taxon>rosids</taxon>
        <taxon>fabids</taxon>
        <taxon>Fabales</taxon>
        <taxon>Fabaceae</taxon>
        <taxon>Papilionoideae</taxon>
        <taxon>50 kb inversion clade</taxon>
        <taxon>genistoids sensu lato</taxon>
        <taxon>core genistoids</taxon>
        <taxon>Genisteae</taxon>
        <taxon>Lupinus</taxon>
    </lineage>
</organism>
<gene>
    <name evidence="2" type="ORF">Lalb_Chr18g0047421</name>
</gene>
<keyword evidence="1" id="KW-0472">Membrane</keyword>
<reference evidence="3" key="1">
    <citation type="journal article" date="2020" name="Nat. Commun.">
        <title>Genome sequence of the cluster root forming white lupin.</title>
        <authorList>
            <person name="Hufnagel B."/>
            <person name="Marques A."/>
            <person name="Soriano A."/>
            <person name="Marques L."/>
            <person name="Divol F."/>
            <person name="Doumas P."/>
            <person name="Sallet E."/>
            <person name="Mancinotti D."/>
            <person name="Carrere S."/>
            <person name="Marande W."/>
            <person name="Arribat S."/>
            <person name="Keller J."/>
            <person name="Huneau C."/>
            <person name="Blein T."/>
            <person name="Aime D."/>
            <person name="Laguerre M."/>
            <person name="Taylor J."/>
            <person name="Schubert V."/>
            <person name="Nelson M."/>
            <person name="Geu-Flores F."/>
            <person name="Crespi M."/>
            <person name="Gallardo-Guerrero K."/>
            <person name="Delaux P.-M."/>
            <person name="Salse J."/>
            <person name="Berges H."/>
            <person name="Guyot R."/>
            <person name="Gouzy J."/>
            <person name="Peret B."/>
        </authorList>
    </citation>
    <scope>NUCLEOTIDE SEQUENCE [LARGE SCALE GENOMIC DNA]</scope>
    <source>
        <strain evidence="3">cv. Amiga</strain>
    </source>
</reference>
<protein>
    <submittedName>
        <fullName evidence="2">Uncharacterized protein</fullName>
    </submittedName>
</protein>
<evidence type="ECO:0000313" key="2">
    <source>
        <dbReference type="EMBL" id="KAE9593850.1"/>
    </source>
</evidence>
<sequence>MNLTTYQIYPYFFIINTLSSTFLHYNYSFIHLILTSIVTLRLFTTSIKQYNNNTDIKLHLSCNLEKFNLKYPIIRRKTYIF</sequence>
<dbReference type="AlphaFoldDB" id="A0A6A4NXF7"/>
<proteinExistence type="predicted"/>
<name>A0A6A4NXF7_LUPAL</name>
<accession>A0A6A4NXF7</accession>
<feature type="transmembrane region" description="Helical" evidence="1">
    <location>
        <begin position="25"/>
        <end position="43"/>
    </location>
</feature>